<reference evidence="2" key="1">
    <citation type="journal article" date="2020" name="Nature">
        <title>Giant virus diversity and host interactions through global metagenomics.</title>
        <authorList>
            <person name="Schulz F."/>
            <person name="Roux S."/>
            <person name="Paez-Espino D."/>
            <person name="Jungbluth S."/>
            <person name="Walsh D.A."/>
            <person name="Denef V.J."/>
            <person name="McMahon K.D."/>
            <person name="Konstantinidis K.T."/>
            <person name="Eloe-Fadrosh E.A."/>
            <person name="Kyrpides N.C."/>
            <person name="Woyke T."/>
        </authorList>
    </citation>
    <scope>NUCLEOTIDE SEQUENCE</scope>
    <source>
        <strain evidence="2">GVMAG-M-3300023184-86</strain>
    </source>
</reference>
<name>A0A6C0IES3_9ZZZZ</name>
<dbReference type="EMBL" id="MN740167">
    <property type="protein sequence ID" value="QHT91651.1"/>
    <property type="molecule type" value="Genomic_DNA"/>
</dbReference>
<accession>A0A6C0IES3</accession>
<dbReference type="AlphaFoldDB" id="A0A6C0IES3"/>
<organism evidence="2">
    <name type="scientific">viral metagenome</name>
    <dbReference type="NCBI Taxonomy" id="1070528"/>
    <lineage>
        <taxon>unclassified sequences</taxon>
        <taxon>metagenomes</taxon>
        <taxon>organismal metagenomes</taxon>
    </lineage>
</organism>
<feature type="region of interest" description="Disordered" evidence="1">
    <location>
        <begin position="374"/>
        <end position="403"/>
    </location>
</feature>
<sequence>MSAKAEENKIPEEFPKIIKDFVGDIKTTFPEFKDLIEKWWKDESFFNYIEDIEERNKTYFEAEKQTIKFLFDFCQKKFPARFFEILYQNEDMFKDDSNLDTEFLPHIHFKTLWKLDISQKTRETIWKYLQLILFCIIGTIENREAFGDTAKLFEAINADDFKDKLQETLSQMQDLFNMPGLSGDDECPELTPNINMDNLPKAEDINAHISGLLNGKLGQLAKEIAEETAADLNLDLEGVTDMKDVFNKLIKNPSKLMNLVKDVGGKLDSRIKSGEIKESELMEEASELMNKMKNMPGMGNIQSMLSKMGMGNLGGKMNMGAMQSQLNKNMKGAQMRERMKAKAEANQKMKAQTPVAPPIPVTPALTEEQLISIFSTGEKVERTPRGAKPTTNNNNNKKKKGKK</sequence>
<proteinExistence type="predicted"/>
<evidence type="ECO:0000256" key="1">
    <source>
        <dbReference type="SAM" id="MobiDB-lite"/>
    </source>
</evidence>
<evidence type="ECO:0000313" key="2">
    <source>
        <dbReference type="EMBL" id="QHT91651.1"/>
    </source>
</evidence>
<protein>
    <submittedName>
        <fullName evidence="2">Uncharacterized protein</fullName>
    </submittedName>
</protein>